<organism evidence="2 3">
    <name type="scientific">Rhodotorula mucilaginosa</name>
    <name type="common">Yeast</name>
    <name type="synonym">Rhodotorula rubra</name>
    <dbReference type="NCBI Taxonomy" id="5537"/>
    <lineage>
        <taxon>Eukaryota</taxon>
        <taxon>Fungi</taxon>
        <taxon>Dikarya</taxon>
        <taxon>Basidiomycota</taxon>
        <taxon>Pucciniomycotina</taxon>
        <taxon>Microbotryomycetes</taxon>
        <taxon>Sporidiobolales</taxon>
        <taxon>Sporidiobolaceae</taxon>
        <taxon>Rhodotorula</taxon>
    </lineage>
</organism>
<feature type="compositionally biased region" description="Basic and acidic residues" evidence="1">
    <location>
        <begin position="74"/>
        <end position="83"/>
    </location>
</feature>
<dbReference type="Proteomes" id="UP000777482">
    <property type="component" value="Unassembled WGS sequence"/>
</dbReference>
<feature type="compositionally biased region" description="Polar residues" evidence="1">
    <location>
        <begin position="31"/>
        <end position="47"/>
    </location>
</feature>
<dbReference type="EMBL" id="PUHQ01000022">
    <property type="protein sequence ID" value="KAG0663054.1"/>
    <property type="molecule type" value="Genomic_DNA"/>
</dbReference>
<feature type="region of interest" description="Disordered" evidence="1">
    <location>
        <begin position="70"/>
        <end position="90"/>
    </location>
</feature>
<proteinExistence type="predicted"/>
<protein>
    <submittedName>
        <fullName evidence="2">Uncharacterized protein</fullName>
    </submittedName>
</protein>
<comment type="caution">
    <text evidence="2">The sequence shown here is derived from an EMBL/GenBank/DDBJ whole genome shotgun (WGS) entry which is preliminary data.</text>
</comment>
<evidence type="ECO:0000256" key="1">
    <source>
        <dbReference type="SAM" id="MobiDB-lite"/>
    </source>
</evidence>
<feature type="region of interest" description="Disordered" evidence="1">
    <location>
        <begin position="1"/>
        <end position="52"/>
    </location>
</feature>
<evidence type="ECO:0000313" key="3">
    <source>
        <dbReference type="Proteomes" id="UP000777482"/>
    </source>
</evidence>
<gene>
    <name evidence="2" type="ORF">C6P46_002897</name>
</gene>
<dbReference type="AlphaFoldDB" id="A0A9P6W3V6"/>
<accession>A0A9P6W3V6</accession>
<sequence>MVTHTGGHHRDSHGSDSSPFEQGATTPGARTGSTSPVVFTPRTSPKSSPVVLTPSSSADDFFNYHLQATQQSEPNDRLTRENRNFGTTNLHKLPKHNLLRKVFTTPEQVSSDLAAMAPMFSGAVININLLAYF</sequence>
<keyword evidence="3" id="KW-1185">Reference proteome</keyword>
<name>A0A9P6W3V6_RHOMI</name>
<reference evidence="2 3" key="1">
    <citation type="submission" date="2020-11" db="EMBL/GenBank/DDBJ databases">
        <title>Kefir isolates.</title>
        <authorList>
            <person name="Marcisauskas S."/>
            <person name="Kim Y."/>
            <person name="Blasche S."/>
        </authorList>
    </citation>
    <scope>NUCLEOTIDE SEQUENCE [LARGE SCALE GENOMIC DNA]</scope>
    <source>
        <strain evidence="2 3">KR</strain>
    </source>
</reference>
<evidence type="ECO:0000313" key="2">
    <source>
        <dbReference type="EMBL" id="KAG0663054.1"/>
    </source>
</evidence>